<dbReference type="EMBL" id="QGDC01000001">
    <property type="protein sequence ID" value="RCH56838.1"/>
    <property type="molecule type" value="Genomic_DNA"/>
</dbReference>
<proteinExistence type="predicted"/>
<sequence>MWFSDKKKNGAQVPDEVARSIAGRIVRVQKAASEHLNNRVNRYDRRTQLRWFLLGCFLALLAILSSVWVTMHHRPMPQLRSNAMPVHIGKSSDGIPLKPEPSKDSVNIKNKAYGNDK</sequence>
<dbReference type="Proteomes" id="UP000253209">
    <property type="component" value="Unassembled WGS sequence"/>
</dbReference>
<feature type="region of interest" description="Disordered" evidence="1">
    <location>
        <begin position="90"/>
        <end position="117"/>
    </location>
</feature>
<keyword evidence="2" id="KW-0812">Transmembrane</keyword>
<gene>
    <name evidence="3" type="ORF">DJ568_03000</name>
</gene>
<protein>
    <submittedName>
        <fullName evidence="3">Uncharacterized protein</fullName>
    </submittedName>
</protein>
<organism evidence="3 4">
    <name type="scientific">Mucilaginibacter hurinus</name>
    <dbReference type="NCBI Taxonomy" id="2201324"/>
    <lineage>
        <taxon>Bacteria</taxon>
        <taxon>Pseudomonadati</taxon>
        <taxon>Bacteroidota</taxon>
        <taxon>Sphingobacteriia</taxon>
        <taxon>Sphingobacteriales</taxon>
        <taxon>Sphingobacteriaceae</taxon>
        <taxon>Mucilaginibacter</taxon>
    </lineage>
</organism>
<accession>A0A367GUF5</accession>
<evidence type="ECO:0000256" key="2">
    <source>
        <dbReference type="SAM" id="Phobius"/>
    </source>
</evidence>
<dbReference type="RefSeq" id="WP_114003735.1">
    <property type="nucleotide sequence ID" value="NZ_QGDC01000001.1"/>
</dbReference>
<comment type="caution">
    <text evidence="3">The sequence shown here is derived from an EMBL/GenBank/DDBJ whole genome shotgun (WGS) entry which is preliminary data.</text>
</comment>
<keyword evidence="2" id="KW-1133">Transmembrane helix</keyword>
<name>A0A367GUF5_9SPHI</name>
<evidence type="ECO:0000313" key="3">
    <source>
        <dbReference type="EMBL" id="RCH56838.1"/>
    </source>
</evidence>
<keyword evidence="4" id="KW-1185">Reference proteome</keyword>
<evidence type="ECO:0000256" key="1">
    <source>
        <dbReference type="SAM" id="MobiDB-lite"/>
    </source>
</evidence>
<dbReference type="AlphaFoldDB" id="A0A367GUF5"/>
<evidence type="ECO:0000313" key="4">
    <source>
        <dbReference type="Proteomes" id="UP000253209"/>
    </source>
</evidence>
<feature type="transmembrane region" description="Helical" evidence="2">
    <location>
        <begin position="51"/>
        <end position="71"/>
    </location>
</feature>
<keyword evidence="2" id="KW-0472">Membrane</keyword>
<reference evidence="3 4" key="1">
    <citation type="submission" date="2018-05" db="EMBL/GenBank/DDBJ databases">
        <title>Mucilaginibacter hurinus sp. nov., isolated from briquette warehouse soil.</title>
        <authorList>
            <person name="Choi L."/>
        </authorList>
    </citation>
    <scope>NUCLEOTIDE SEQUENCE [LARGE SCALE GENOMIC DNA]</scope>
    <source>
        <strain evidence="3 4">ZR32</strain>
    </source>
</reference>